<dbReference type="InterPro" id="IPR036443">
    <property type="entry name" value="Znf_RanBP2_sf"/>
</dbReference>
<keyword evidence="7 11" id="KW-0378">Hydrolase</keyword>
<feature type="active site" evidence="10 11">
    <location>
        <position position="385"/>
    </location>
</feature>
<dbReference type="InterPro" id="IPR022684">
    <property type="entry name" value="Calpain_cysteine_protease"/>
</dbReference>
<feature type="active site" evidence="10 11">
    <location>
        <position position="365"/>
    </location>
</feature>
<dbReference type="SUPFAM" id="SSF54001">
    <property type="entry name" value="Cysteine proteinases"/>
    <property type="match status" value="1"/>
</dbReference>
<dbReference type="OMA" id="ADDWPNW"/>
<keyword evidence="2" id="KW-0597">Phosphoprotein</keyword>
<evidence type="ECO:0000256" key="6">
    <source>
        <dbReference type="ARBA" id="ARBA00022771"/>
    </source>
</evidence>
<evidence type="ECO:0008006" key="18">
    <source>
        <dbReference type="Google" id="ProtNLM"/>
    </source>
</evidence>
<evidence type="ECO:0000256" key="1">
    <source>
        <dbReference type="ARBA" id="ARBA00007623"/>
    </source>
</evidence>
<sequence>MCTFENNAQDHKCHVCEFPKKGTVSKTTSDSSQNRENSRPENGAVNKIRPKSEGDALTGAKGNKNEWKCKRCTLLNSAGSERCSVCESPRKPPSPSLPGTLSRQESSLMEDLLKLEVEEALDRLECIRLFCKQNKEVFVDDSFPPAPKSLYVDHKSKLVARNIQWLRPHEITPYYQDEKSLKWVIYRTPMPEDISQGILGDCWFLSSLAVLAERPELVERIILTKDYSYEGGYQVRLCKDGMWTVVLIDDFLPCDQNGMLVFSQAKRRQLWVPLIEKAMAKLHGCYEALVAGKCIEGLATLTGAPCESINLQGDSTQGRVIEPDLIWAKLLSCRDLKFLMGASCGGGKMKTDFNHFQELGLRSRHAYSILDVQDVEGNKLLRLRNPWGRFSWKGDWSDKSSKWHTISSTVRNNLMIHGETEGVFWISLDDLLKYFDSIDVCKIRPDWRETRIQGVFPRNAMEPMKIVKLTVFYTTELELGLFQEGIRGNESTTLDLCLVVLREVKNTSTAAGRVVGGSKRELKSFIGCNMMIEPGEYLVMCLAFNHWTLGKLLSTYNSWEIEMLNIPSSSPLHHYVLSIHSSKAVMVDEITTYRNRLYEHILPDAIIQLCIAHGHAQEIRDGVTLYNLMNGWAGGIFMVENRLPQNYVQIWCECNDSSNVVSTRGELETKDAVPALSRQILMVLSHLERTQPYHLSRVIKNRLSTNQPGLGNWGSPVCNNSPSLSPTIALFHSPRPL</sequence>
<dbReference type="PANTHER" id="PTHR10183:SF382">
    <property type="entry name" value="CALPAIN-15"/>
    <property type="match status" value="1"/>
</dbReference>
<evidence type="ECO:0000256" key="8">
    <source>
        <dbReference type="ARBA" id="ARBA00022807"/>
    </source>
</evidence>
<keyword evidence="9" id="KW-0862">Zinc</keyword>
<organism evidence="16 17">
    <name type="scientific">Lottia gigantea</name>
    <name type="common">Giant owl limpet</name>
    <dbReference type="NCBI Taxonomy" id="225164"/>
    <lineage>
        <taxon>Eukaryota</taxon>
        <taxon>Metazoa</taxon>
        <taxon>Spiralia</taxon>
        <taxon>Lophotrochozoa</taxon>
        <taxon>Mollusca</taxon>
        <taxon>Gastropoda</taxon>
        <taxon>Patellogastropoda</taxon>
        <taxon>Lottioidea</taxon>
        <taxon>Lottiidae</taxon>
        <taxon>Lottia</taxon>
    </lineage>
</organism>
<evidence type="ECO:0000313" key="17">
    <source>
        <dbReference type="Proteomes" id="UP000030746"/>
    </source>
</evidence>
<comment type="similarity">
    <text evidence="1">Belongs to the peptidase C2 family.</text>
</comment>
<dbReference type="FunFam" id="3.90.70.10:FF:000010">
    <property type="entry name" value="Calpain 15"/>
    <property type="match status" value="1"/>
</dbReference>
<keyword evidence="6 12" id="KW-0863">Zinc-finger</keyword>
<dbReference type="SUPFAM" id="SSF90209">
    <property type="entry name" value="Ran binding protein zinc finger-like"/>
    <property type="match status" value="1"/>
</dbReference>
<dbReference type="Gene3D" id="3.90.70.10">
    <property type="entry name" value="Cysteine proteinases"/>
    <property type="match status" value="1"/>
</dbReference>
<feature type="active site" evidence="10 11">
    <location>
        <position position="202"/>
    </location>
</feature>
<dbReference type="GO" id="GO:0004198">
    <property type="term" value="F:calcium-dependent cysteine-type endopeptidase activity"/>
    <property type="evidence" value="ECO:0007669"/>
    <property type="project" value="InterPro"/>
</dbReference>
<dbReference type="InterPro" id="IPR001300">
    <property type="entry name" value="Peptidase_C2_calpain_cat"/>
</dbReference>
<feature type="domain" description="Calpain catalytic" evidence="15">
    <location>
        <begin position="137"/>
        <end position="444"/>
    </location>
</feature>
<dbReference type="PRINTS" id="PR00704">
    <property type="entry name" value="CALPAIN"/>
</dbReference>
<dbReference type="PROSITE" id="PS00139">
    <property type="entry name" value="THIOL_PROTEASE_CYS"/>
    <property type="match status" value="1"/>
</dbReference>
<feature type="region of interest" description="Disordered" evidence="13">
    <location>
        <begin position="22"/>
        <end position="60"/>
    </location>
</feature>
<keyword evidence="3 11" id="KW-0645">Protease</keyword>
<dbReference type="InterPro" id="IPR000169">
    <property type="entry name" value="Pept_cys_AS"/>
</dbReference>
<dbReference type="PROSITE" id="PS50199">
    <property type="entry name" value="ZF_RANBP2_2"/>
    <property type="match status" value="1"/>
</dbReference>
<keyword evidence="8 11" id="KW-0788">Thiol protease</keyword>
<dbReference type="SMART" id="SM00547">
    <property type="entry name" value="ZnF_RBZ"/>
    <property type="match status" value="2"/>
</dbReference>
<dbReference type="SMART" id="SM00230">
    <property type="entry name" value="CysPc"/>
    <property type="match status" value="1"/>
</dbReference>
<gene>
    <name evidence="16" type="ORF">LOTGIDRAFT_104705</name>
</gene>
<dbReference type="STRING" id="225164.V4AA66"/>
<evidence type="ECO:0000256" key="13">
    <source>
        <dbReference type="SAM" id="MobiDB-lite"/>
    </source>
</evidence>
<dbReference type="GO" id="GO:0005737">
    <property type="term" value="C:cytoplasm"/>
    <property type="evidence" value="ECO:0007669"/>
    <property type="project" value="TreeGrafter"/>
</dbReference>
<evidence type="ECO:0000256" key="9">
    <source>
        <dbReference type="ARBA" id="ARBA00022833"/>
    </source>
</evidence>
<evidence type="ECO:0000256" key="10">
    <source>
        <dbReference type="PIRSR" id="PIRSR622684-1"/>
    </source>
</evidence>
<dbReference type="OrthoDB" id="424753at2759"/>
<dbReference type="Pfam" id="PF00641">
    <property type="entry name" value="Zn_ribbon_RanBP"/>
    <property type="match status" value="1"/>
</dbReference>
<evidence type="ECO:0000256" key="5">
    <source>
        <dbReference type="ARBA" id="ARBA00022737"/>
    </source>
</evidence>
<evidence type="ECO:0000256" key="3">
    <source>
        <dbReference type="ARBA" id="ARBA00022670"/>
    </source>
</evidence>
<accession>V4AA66</accession>
<dbReference type="GO" id="GO:0006508">
    <property type="term" value="P:proteolysis"/>
    <property type="evidence" value="ECO:0007669"/>
    <property type="project" value="UniProtKB-KW"/>
</dbReference>
<dbReference type="CDD" id="cd00044">
    <property type="entry name" value="CysPc"/>
    <property type="match status" value="1"/>
</dbReference>
<keyword evidence="17" id="KW-1185">Reference proteome</keyword>
<reference evidence="16 17" key="1">
    <citation type="journal article" date="2013" name="Nature">
        <title>Insights into bilaterian evolution from three spiralian genomes.</title>
        <authorList>
            <person name="Simakov O."/>
            <person name="Marletaz F."/>
            <person name="Cho S.J."/>
            <person name="Edsinger-Gonzales E."/>
            <person name="Havlak P."/>
            <person name="Hellsten U."/>
            <person name="Kuo D.H."/>
            <person name="Larsson T."/>
            <person name="Lv J."/>
            <person name="Arendt D."/>
            <person name="Savage R."/>
            <person name="Osoegawa K."/>
            <person name="de Jong P."/>
            <person name="Grimwood J."/>
            <person name="Chapman J.A."/>
            <person name="Shapiro H."/>
            <person name="Aerts A."/>
            <person name="Otillar R.P."/>
            <person name="Terry A.Y."/>
            <person name="Boore J.L."/>
            <person name="Grigoriev I.V."/>
            <person name="Lindberg D.R."/>
            <person name="Seaver E.C."/>
            <person name="Weisblat D.A."/>
            <person name="Putnam N.H."/>
            <person name="Rokhsar D.S."/>
        </authorList>
    </citation>
    <scope>NUCLEOTIDE SEQUENCE [LARGE SCALE GENOMIC DNA]</scope>
</reference>
<dbReference type="PANTHER" id="PTHR10183">
    <property type="entry name" value="CALPAIN"/>
    <property type="match status" value="1"/>
</dbReference>
<dbReference type="CTD" id="20229894"/>
<dbReference type="EMBL" id="KB201890">
    <property type="protein sequence ID" value="ESO93662.1"/>
    <property type="molecule type" value="Genomic_DNA"/>
</dbReference>
<keyword evidence="5" id="KW-0677">Repeat</keyword>
<name>V4AA66_LOTGI</name>
<proteinExistence type="inferred from homology"/>
<dbReference type="Gene3D" id="2.30.30.380">
    <property type="entry name" value="Zn-finger domain of Sec23/24"/>
    <property type="match status" value="1"/>
</dbReference>
<feature type="domain" description="RanBP2-type" evidence="14">
    <location>
        <begin position="63"/>
        <end position="92"/>
    </location>
</feature>
<evidence type="ECO:0000313" key="16">
    <source>
        <dbReference type="EMBL" id="ESO93662.1"/>
    </source>
</evidence>
<keyword evidence="4" id="KW-0479">Metal-binding</keyword>
<dbReference type="PROSITE" id="PS50203">
    <property type="entry name" value="CALPAIN_CAT"/>
    <property type="match status" value="1"/>
</dbReference>
<dbReference type="Pfam" id="PF00648">
    <property type="entry name" value="Peptidase_C2"/>
    <property type="match status" value="1"/>
</dbReference>
<dbReference type="PROSITE" id="PS01358">
    <property type="entry name" value="ZF_RANBP2_1"/>
    <property type="match status" value="1"/>
</dbReference>
<evidence type="ECO:0000256" key="7">
    <source>
        <dbReference type="ARBA" id="ARBA00022801"/>
    </source>
</evidence>
<evidence type="ECO:0000259" key="14">
    <source>
        <dbReference type="PROSITE" id="PS50199"/>
    </source>
</evidence>
<evidence type="ECO:0000256" key="2">
    <source>
        <dbReference type="ARBA" id="ARBA00022553"/>
    </source>
</evidence>
<evidence type="ECO:0000259" key="15">
    <source>
        <dbReference type="PROSITE" id="PS50203"/>
    </source>
</evidence>
<dbReference type="RefSeq" id="XP_009055297.1">
    <property type="nucleotide sequence ID" value="XM_009057049.1"/>
</dbReference>
<dbReference type="KEGG" id="lgi:LOTGIDRAFT_104705"/>
<dbReference type="GeneID" id="20229894"/>
<evidence type="ECO:0000256" key="11">
    <source>
        <dbReference type="PROSITE-ProRule" id="PRU00239"/>
    </source>
</evidence>
<dbReference type="Proteomes" id="UP000030746">
    <property type="component" value="Unassembled WGS sequence"/>
</dbReference>
<evidence type="ECO:0000256" key="12">
    <source>
        <dbReference type="PROSITE-ProRule" id="PRU00322"/>
    </source>
</evidence>
<protein>
    <recommendedName>
        <fullName evidence="18">Calpain catalytic domain-containing protein</fullName>
    </recommendedName>
</protein>
<feature type="region of interest" description="Disordered" evidence="13">
    <location>
        <begin position="83"/>
        <end position="103"/>
    </location>
</feature>
<dbReference type="AlphaFoldDB" id="V4AA66"/>
<dbReference type="InterPro" id="IPR001876">
    <property type="entry name" value="Znf_RanBP2"/>
</dbReference>
<dbReference type="HOGENOM" id="CLU_003001_1_0_1"/>
<dbReference type="GO" id="GO:0008270">
    <property type="term" value="F:zinc ion binding"/>
    <property type="evidence" value="ECO:0007669"/>
    <property type="project" value="UniProtKB-KW"/>
</dbReference>
<feature type="compositionally biased region" description="Polar residues" evidence="13">
    <location>
        <begin position="24"/>
        <end position="35"/>
    </location>
</feature>
<dbReference type="InterPro" id="IPR038765">
    <property type="entry name" value="Papain-like_cys_pep_sf"/>
</dbReference>
<evidence type="ECO:0000256" key="4">
    <source>
        <dbReference type="ARBA" id="ARBA00022723"/>
    </source>
</evidence>